<evidence type="ECO:0000313" key="3">
    <source>
        <dbReference type="Proteomes" id="UP001516400"/>
    </source>
</evidence>
<accession>A0ABD2PCS2</accession>
<feature type="region of interest" description="Disordered" evidence="1">
    <location>
        <begin position="78"/>
        <end position="105"/>
    </location>
</feature>
<feature type="compositionally biased region" description="Acidic residues" evidence="1">
    <location>
        <begin position="78"/>
        <end position="90"/>
    </location>
</feature>
<keyword evidence="3" id="KW-1185">Reference proteome</keyword>
<name>A0ABD2PCS2_9CUCU</name>
<dbReference type="AlphaFoldDB" id="A0ABD2PCS2"/>
<dbReference type="EMBL" id="JABFTP020000185">
    <property type="protein sequence ID" value="KAL3288675.1"/>
    <property type="molecule type" value="Genomic_DNA"/>
</dbReference>
<evidence type="ECO:0000313" key="2">
    <source>
        <dbReference type="EMBL" id="KAL3288675.1"/>
    </source>
</evidence>
<reference evidence="2 3" key="1">
    <citation type="journal article" date="2021" name="BMC Biol.">
        <title>Horizontally acquired antibacterial genes associated with adaptive radiation of ladybird beetles.</title>
        <authorList>
            <person name="Li H.S."/>
            <person name="Tang X.F."/>
            <person name="Huang Y.H."/>
            <person name="Xu Z.Y."/>
            <person name="Chen M.L."/>
            <person name="Du X.Y."/>
            <person name="Qiu B.Y."/>
            <person name="Chen P.T."/>
            <person name="Zhang W."/>
            <person name="Slipinski A."/>
            <person name="Escalona H.E."/>
            <person name="Waterhouse R.M."/>
            <person name="Zwick A."/>
            <person name="Pang H."/>
        </authorList>
    </citation>
    <scope>NUCLEOTIDE SEQUENCE [LARGE SCALE GENOMIC DNA]</scope>
    <source>
        <strain evidence="2">SYSU2018</strain>
    </source>
</reference>
<gene>
    <name evidence="2" type="ORF">HHI36_003108</name>
</gene>
<protein>
    <submittedName>
        <fullName evidence="2">Uncharacterized protein</fullName>
    </submittedName>
</protein>
<sequence length="214" mass="24719">MKIQKEPIWLTDEVKHSIDEKKKGYHRWLPDKTSVNWQRYEAKYRKAHQRTENQNLGEEVQREVETLQELCTTLGSEDEFDFSDDQDDNYDSDHEPSTGVPNSLDSRINSMKNVPINIIIGQDNWPLLVNRQLVQGPWDGTAMSKTLLGSILHGNIGNQETEKELVCRIGTCDKLKKDDLDNFQDMKRLDRLSLCKLSLDSPSDNTKVLPMLVF</sequence>
<evidence type="ECO:0000256" key="1">
    <source>
        <dbReference type="SAM" id="MobiDB-lite"/>
    </source>
</evidence>
<organism evidence="2 3">
    <name type="scientific">Cryptolaemus montrouzieri</name>
    <dbReference type="NCBI Taxonomy" id="559131"/>
    <lineage>
        <taxon>Eukaryota</taxon>
        <taxon>Metazoa</taxon>
        <taxon>Ecdysozoa</taxon>
        <taxon>Arthropoda</taxon>
        <taxon>Hexapoda</taxon>
        <taxon>Insecta</taxon>
        <taxon>Pterygota</taxon>
        <taxon>Neoptera</taxon>
        <taxon>Endopterygota</taxon>
        <taxon>Coleoptera</taxon>
        <taxon>Polyphaga</taxon>
        <taxon>Cucujiformia</taxon>
        <taxon>Coccinelloidea</taxon>
        <taxon>Coccinellidae</taxon>
        <taxon>Scymninae</taxon>
        <taxon>Scymnini</taxon>
        <taxon>Cryptolaemus</taxon>
    </lineage>
</organism>
<proteinExistence type="predicted"/>
<dbReference type="Proteomes" id="UP001516400">
    <property type="component" value="Unassembled WGS sequence"/>
</dbReference>
<comment type="caution">
    <text evidence="2">The sequence shown here is derived from an EMBL/GenBank/DDBJ whole genome shotgun (WGS) entry which is preliminary data.</text>
</comment>